<keyword evidence="1" id="KW-1133">Transmembrane helix</keyword>
<dbReference type="EMBL" id="FOZL01000001">
    <property type="protein sequence ID" value="SFS14483.1"/>
    <property type="molecule type" value="Genomic_DNA"/>
</dbReference>
<keyword evidence="3" id="KW-1185">Reference proteome</keyword>
<keyword evidence="1" id="KW-0472">Membrane</keyword>
<proteinExistence type="predicted"/>
<keyword evidence="1" id="KW-0812">Transmembrane</keyword>
<gene>
    <name evidence="2" type="ORF">SAMN05421771_2543</name>
</gene>
<dbReference type="STRING" id="474950.SAMN05421771_2543"/>
<feature type="transmembrane region" description="Helical" evidence="1">
    <location>
        <begin position="23"/>
        <end position="45"/>
    </location>
</feature>
<name>A0A1I6MFQ5_9BACT</name>
<sequence length="246" mass="27288">MEIVANAPVLAPVKRPGRRYDKVFFLVMTLLLLVIALIGFGRSYYLAGVFHAPLPAPILHVHGALNTLWMILLVVQAGLVSAKRIRWHMTLGIFGFCLALTMVVVGFIVSANQVHRYQHDPHFDVLSFETIPFIEEVCFAVLAGFAFALRRKAAAHKRLILLATIAMMGAALSRFPGQNHNGTLAEYGMYGLLVVMMAYDLWALRTIHLATVLGSALIVAYMNLAAPIGHTAPWHRFALWMQSLQL</sequence>
<dbReference type="Proteomes" id="UP000199024">
    <property type="component" value="Unassembled WGS sequence"/>
</dbReference>
<evidence type="ECO:0000256" key="1">
    <source>
        <dbReference type="SAM" id="Phobius"/>
    </source>
</evidence>
<dbReference type="AlphaFoldDB" id="A0A1I6MFQ5"/>
<feature type="transmembrane region" description="Helical" evidence="1">
    <location>
        <begin position="211"/>
        <end position="230"/>
    </location>
</feature>
<organism evidence="2 3">
    <name type="scientific">Granulicella pectinivorans</name>
    <dbReference type="NCBI Taxonomy" id="474950"/>
    <lineage>
        <taxon>Bacteria</taxon>
        <taxon>Pseudomonadati</taxon>
        <taxon>Acidobacteriota</taxon>
        <taxon>Terriglobia</taxon>
        <taxon>Terriglobales</taxon>
        <taxon>Acidobacteriaceae</taxon>
        <taxon>Granulicella</taxon>
    </lineage>
</organism>
<feature type="transmembrane region" description="Helical" evidence="1">
    <location>
        <begin position="57"/>
        <end position="79"/>
    </location>
</feature>
<feature type="transmembrane region" description="Helical" evidence="1">
    <location>
        <begin position="158"/>
        <end position="175"/>
    </location>
</feature>
<feature type="transmembrane region" description="Helical" evidence="1">
    <location>
        <begin position="187"/>
        <end position="204"/>
    </location>
</feature>
<evidence type="ECO:0000313" key="3">
    <source>
        <dbReference type="Proteomes" id="UP000199024"/>
    </source>
</evidence>
<accession>A0A1I6MFQ5</accession>
<feature type="transmembrane region" description="Helical" evidence="1">
    <location>
        <begin position="91"/>
        <end position="111"/>
    </location>
</feature>
<reference evidence="2 3" key="1">
    <citation type="submission" date="2016-10" db="EMBL/GenBank/DDBJ databases">
        <authorList>
            <person name="de Groot N.N."/>
        </authorList>
    </citation>
    <scope>NUCLEOTIDE SEQUENCE [LARGE SCALE GENOMIC DNA]</scope>
    <source>
        <strain evidence="2 3">DSM 21001</strain>
    </source>
</reference>
<dbReference type="RefSeq" id="WP_089839463.1">
    <property type="nucleotide sequence ID" value="NZ_FOZL01000001.1"/>
</dbReference>
<evidence type="ECO:0000313" key="2">
    <source>
        <dbReference type="EMBL" id="SFS14483.1"/>
    </source>
</evidence>
<dbReference type="OrthoDB" id="112570at2"/>
<protein>
    <submittedName>
        <fullName evidence="2">Uncharacterized protein</fullName>
    </submittedName>
</protein>
<feature type="transmembrane region" description="Helical" evidence="1">
    <location>
        <begin position="131"/>
        <end position="149"/>
    </location>
</feature>